<dbReference type="Proteomes" id="UP000516320">
    <property type="component" value="Chromosome"/>
</dbReference>
<dbReference type="GO" id="GO:0016887">
    <property type="term" value="F:ATP hydrolysis activity"/>
    <property type="evidence" value="ECO:0007669"/>
    <property type="project" value="InterPro"/>
</dbReference>
<dbReference type="InterPro" id="IPR050763">
    <property type="entry name" value="ABC_transporter_ATP-binding"/>
</dbReference>
<dbReference type="KEGG" id="cpoy:GP475_07275"/>
<keyword evidence="7" id="KW-1185">Reference proteome</keyword>
<dbReference type="RefSeq" id="WP_187973772.1">
    <property type="nucleotide sequence ID" value="NZ_CP046884.1"/>
</dbReference>
<evidence type="ECO:0000256" key="4">
    <source>
        <dbReference type="ARBA" id="ARBA00022840"/>
    </source>
</evidence>
<evidence type="ECO:0000256" key="1">
    <source>
        <dbReference type="ARBA" id="ARBA00004202"/>
    </source>
</evidence>
<dbReference type="GO" id="GO:0005524">
    <property type="term" value="F:ATP binding"/>
    <property type="evidence" value="ECO:0007669"/>
    <property type="project" value="UniProtKB-KW"/>
</dbReference>
<evidence type="ECO:0000256" key="2">
    <source>
        <dbReference type="ARBA" id="ARBA00022448"/>
    </source>
</evidence>
<name>A0A7H0SPI2_9CORY</name>
<dbReference type="InterPro" id="IPR003593">
    <property type="entry name" value="AAA+_ATPase"/>
</dbReference>
<dbReference type="SUPFAM" id="SSF52540">
    <property type="entry name" value="P-loop containing nucleoside triphosphate hydrolases"/>
    <property type="match status" value="1"/>
</dbReference>
<dbReference type="AlphaFoldDB" id="A0A7H0SPI2"/>
<dbReference type="PROSITE" id="PS50893">
    <property type="entry name" value="ABC_TRANSPORTER_2"/>
    <property type="match status" value="1"/>
</dbReference>
<dbReference type="Gene3D" id="3.40.50.300">
    <property type="entry name" value="P-loop containing nucleotide triphosphate hydrolases"/>
    <property type="match status" value="1"/>
</dbReference>
<dbReference type="PANTHER" id="PTHR42711">
    <property type="entry name" value="ABC TRANSPORTER ATP-BINDING PROTEIN"/>
    <property type="match status" value="1"/>
</dbReference>
<dbReference type="GO" id="GO:0046677">
    <property type="term" value="P:response to antibiotic"/>
    <property type="evidence" value="ECO:0007669"/>
    <property type="project" value="UniProtKB-KW"/>
</dbReference>
<dbReference type="InterPro" id="IPR003439">
    <property type="entry name" value="ABC_transporter-like_ATP-bd"/>
</dbReference>
<organism evidence="6 7">
    <name type="scientific">Corynebacterium poyangense</name>
    <dbReference type="NCBI Taxonomy" id="2684405"/>
    <lineage>
        <taxon>Bacteria</taxon>
        <taxon>Bacillati</taxon>
        <taxon>Actinomycetota</taxon>
        <taxon>Actinomycetes</taxon>
        <taxon>Mycobacteriales</taxon>
        <taxon>Corynebacteriaceae</taxon>
        <taxon>Corynebacterium</taxon>
    </lineage>
</organism>
<evidence type="ECO:0000256" key="5">
    <source>
        <dbReference type="ARBA" id="ARBA00023251"/>
    </source>
</evidence>
<sequence length="265" mass="28360">MMSLDPNPRNAAIALRGLNKRFGDKIAVDNLSLDIPRGCLCGIVGPNGAGKTTTISLATGLLKPDSGEAYIAGYNTWLEPEKVKKQMGLLADNNPYFERLSGPELLAYAGGLRGMEPDVIAQRGSELLETLGLAEAADTRVVDYSAGMTKKILLAVAMLHNPEVLILDEPLESVDPVSARLIQDILKSYVHHGGTVVLSSHVMELVEGLCDHVTIINQGRVLHSAKVSEIRGNRSLSEVFVELVGGAELDEGSLAWLGGPQNEEN</sequence>
<reference evidence="6 7" key="1">
    <citation type="submission" date="2019-12" db="EMBL/GenBank/DDBJ databases">
        <title>Corynebacterium sp. nov., isolated from feces of the Anser Albifrons in China.</title>
        <authorList>
            <person name="Liu Q."/>
        </authorList>
    </citation>
    <scope>NUCLEOTIDE SEQUENCE [LARGE SCALE GENOMIC DNA]</scope>
    <source>
        <strain evidence="6 7">4H37-19</strain>
    </source>
</reference>
<dbReference type="GO" id="GO:0005886">
    <property type="term" value="C:plasma membrane"/>
    <property type="evidence" value="ECO:0007669"/>
    <property type="project" value="UniProtKB-SubCell"/>
</dbReference>
<keyword evidence="2" id="KW-0813">Transport</keyword>
<evidence type="ECO:0000313" key="6">
    <source>
        <dbReference type="EMBL" id="QNQ90457.1"/>
    </source>
</evidence>
<proteinExistence type="predicted"/>
<dbReference type="PANTHER" id="PTHR42711:SF19">
    <property type="entry name" value="DOXORUBICIN RESISTANCE ATP-BINDING PROTEIN DRRA"/>
    <property type="match status" value="1"/>
</dbReference>
<dbReference type="Pfam" id="PF00005">
    <property type="entry name" value="ABC_tran"/>
    <property type="match status" value="1"/>
</dbReference>
<evidence type="ECO:0000256" key="3">
    <source>
        <dbReference type="ARBA" id="ARBA00022741"/>
    </source>
</evidence>
<dbReference type="CDD" id="cd03230">
    <property type="entry name" value="ABC_DR_subfamily_A"/>
    <property type="match status" value="1"/>
</dbReference>
<keyword evidence="3" id="KW-0547">Nucleotide-binding</keyword>
<keyword evidence="4 6" id="KW-0067">ATP-binding</keyword>
<dbReference type="InterPro" id="IPR027417">
    <property type="entry name" value="P-loop_NTPase"/>
</dbReference>
<keyword evidence="5" id="KW-0046">Antibiotic resistance</keyword>
<evidence type="ECO:0000313" key="7">
    <source>
        <dbReference type="Proteomes" id="UP000516320"/>
    </source>
</evidence>
<accession>A0A7H0SPI2</accession>
<protein>
    <submittedName>
        <fullName evidence="6">ATP-binding cassette domain-containing protein</fullName>
    </submittedName>
</protein>
<dbReference type="EMBL" id="CP046884">
    <property type="protein sequence ID" value="QNQ90457.1"/>
    <property type="molecule type" value="Genomic_DNA"/>
</dbReference>
<comment type="subcellular location">
    <subcellularLocation>
        <location evidence="1">Cell membrane</location>
        <topology evidence="1">Peripheral membrane protein</topology>
    </subcellularLocation>
</comment>
<gene>
    <name evidence="6" type="ORF">GP475_07275</name>
</gene>
<dbReference type="SMART" id="SM00382">
    <property type="entry name" value="AAA"/>
    <property type="match status" value="1"/>
</dbReference>